<name>A0ACB8RS14_9AGAM</name>
<dbReference type="EMBL" id="MU275918">
    <property type="protein sequence ID" value="KAI0046750.1"/>
    <property type="molecule type" value="Genomic_DNA"/>
</dbReference>
<evidence type="ECO:0000313" key="1">
    <source>
        <dbReference type="EMBL" id="KAI0046750.1"/>
    </source>
</evidence>
<evidence type="ECO:0000313" key="2">
    <source>
        <dbReference type="Proteomes" id="UP000814033"/>
    </source>
</evidence>
<sequence length="334" mass="37650">MATEVPLDVQLLVIEWVFRSSQHKHIDFATLRACALVCRAWSRLAQRLIFRHIRCTDLRGESCDIHLLVRTLILLPHLAAHVRYIKAAWPSHPPDYSDVCLSLLELCRHVEGISFMGRDYNNHSLTAELDARMRAIPLRPVLLETIGLAKAICRTILDMFPGARVLGFRTDYEHPLPPTVNALEINAHSAHQYLSHLHPLPALCSLCLITPWWPGGTLGNHLISSGVLPQLRYLEIQGLFPPQEILEQLFQLKTLVVSMLPEQHVALPPSLQHVGYHIDYLSCGVAPAAEIVVNPLRVLSELRLVTVTRELKNRVQAALETMCRDRGVDFGIYA</sequence>
<comment type="caution">
    <text evidence="1">The sequence shown here is derived from an EMBL/GenBank/DDBJ whole genome shotgun (WGS) entry which is preliminary data.</text>
</comment>
<organism evidence="1 2">
    <name type="scientific">Auriscalpium vulgare</name>
    <dbReference type="NCBI Taxonomy" id="40419"/>
    <lineage>
        <taxon>Eukaryota</taxon>
        <taxon>Fungi</taxon>
        <taxon>Dikarya</taxon>
        <taxon>Basidiomycota</taxon>
        <taxon>Agaricomycotina</taxon>
        <taxon>Agaricomycetes</taxon>
        <taxon>Russulales</taxon>
        <taxon>Auriscalpiaceae</taxon>
        <taxon>Auriscalpium</taxon>
    </lineage>
</organism>
<reference evidence="1" key="1">
    <citation type="submission" date="2021-02" db="EMBL/GenBank/DDBJ databases">
        <authorList>
            <consortium name="DOE Joint Genome Institute"/>
            <person name="Ahrendt S."/>
            <person name="Looney B.P."/>
            <person name="Miyauchi S."/>
            <person name="Morin E."/>
            <person name="Drula E."/>
            <person name="Courty P.E."/>
            <person name="Chicoki N."/>
            <person name="Fauchery L."/>
            <person name="Kohler A."/>
            <person name="Kuo A."/>
            <person name="Labutti K."/>
            <person name="Pangilinan J."/>
            <person name="Lipzen A."/>
            <person name="Riley R."/>
            <person name="Andreopoulos W."/>
            <person name="He G."/>
            <person name="Johnson J."/>
            <person name="Barry K.W."/>
            <person name="Grigoriev I.V."/>
            <person name="Nagy L."/>
            <person name="Hibbett D."/>
            <person name="Henrissat B."/>
            <person name="Matheny P.B."/>
            <person name="Labbe J."/>
            <person name="Martin F."/>
        </authorList>
    </citation>
    <scope>NUCLEOTIDE SEQUENCE</scope>
    <source>
        <strain evidence="1">FP105234-sp</strain>
    </source>
</reference>
<keyword evidence="2" id="KW-1185">Reference proteome</keyword>
<accession>A0ACB8RS14</accession>
<gene>
    <name evidence="1" type="ORF">FA95DRAFT_1606642</name>
</gene>
<protein>
    <submittedName>
        <fullName evidence="1">Uncharacterized protein</fullName>
    </submittedName>
</protein>
<reference evidence="1" key="2">
    <citation type="journal article" date="2022" name="New Phytol.">
        <title>Evolutionary transition to the ectomycorrhizal habit in the genomes of a hyperdiverse lineage of mushroom-forming fungi.</title>
        <authorList>
            <person name="Looney B."/>
            <person name="Miyauchi S."/>
            <person name="Morin E."/>
            <person name="Drula E."/>
            <person name="Courty P.E."/>
            <person name="Kohler A."/>
            <person name="Kuo A."/>
            <person name="LaButti K."/>
            <person name="Pangilinan J."/>
            <person name="Lipzen A."/>
            <person name="Riley R."/>
            <person name="Andreopoulos W."/>
            <person name="He G."/>
            <person name="Johnson J."/>
            <person name="Nolan M."/>
            <person name="Tritt A."/>
            <person name="Barry K.W."/>
            <person name="Grigoriev I.V."/>
            <person name="Nagy L.G."/>
            <person name="Hibbett D."/>
            <person name="Henrissat B."/>
            <person name="Matheny P.B."/>
            <person name="Labbe J."/>
            <person name="Martin F.M."/>
        </authorList>
    </citation>
    <scope>NUCLEOTIDE SEQUENCE</scope>
    <source>
        <strain evidence="1">FP105234-sp</strain>
    </source>
</reference>
<dbReference type="Proteomes" id="UP000814033">
    <property type="component" value="Unassembled WGS sequence"/>
</dbReference>
<proteinExistence type="predicted"/>